<protein>
    <submittedName>
        <fullName evidence="2">Uncharacterized protein</fullName>
    </submittedName>
</protein>
<evidence type="ECO:0000313" key="2">
    <source>
        <dbReference type="EMBL" id="CAB3803764.1"/>
    </source>
</evidence>
<reference evidence="2 3" key="1">
    <citation type="submission" date="2020-04" db="EMBL/GenBank/DDBJ databases">
        <authorList>
            <person name="De Canck E."/>
        </authorList>
    </citation>
    <scope>NUCLEOTIDE SEQUENCE [LARGE SCALE GENOMIC DNA]</scope>
    <source>
        <strain evidence="2 3">LMG 28138</strain>
    </source>
</reference>
<evidence type="ECO:0000313" key="3">
    <source>
        <dbReference type="Proteomes" id="UP000494115"/>
    </source>
</evidence>
<evidence type="ECO:0000256" key="1">
    <source>
        <dbReference type="SAM" id="SignalP"/>
    </source>
</evidence>
<feature type="chain" id="PRO_5029000660" evidence="1">
    <location>
        <begin position="35"/>
        <end position="149"/>
    </location>
</feature>
<organism evidence="2 3">
    <name type="scientific">Pararobbsia alpina</name>
    <dbReference type="NCBI Taxonomy" id="621374"/>
    <lineage>
        <taxon>Bacteria</taxon>
        <taxon>Pseudomonadati</taxon>
        <taxon>Pseudomonadota</taxon>
        <taxon>Betaproteobacteria</taxon>
        <taxon>Burkholderiales</taxon>
        <taxon>Burkholderiaceae</taxon>
        <taxon>Pararobbsia</taxon>
    </lineage>
</organism>
<dbReference type="Proteomes" id="UP000494115">
    <property type="component" value="Unassembled WGS sequence"/>
</dbReference>
<gene>
    <name evidence="2" type="ORF">LMG28138_05405</name>
</gene>
<feature type="signal peptide" evidence="1">
    <location>
        <begin position="1"/>
        <end position="34"/>
    </location>
</feature>
<keyword evidence="1" id="KW-0732">Signal</keyword>
<dbReference type="AlphaFoldDB" id="A0A6S7BKL9"/>
<proteinExistence type="predicted"/>
<dbReference type="EMBL" id="CADIKM010000058">
    <property type="protein sequence ID" value="CAB3803764.1"/>
    <property type="molecule type" value="Genomic_DNA"/>
</dbReference>
<dbReference type="RefSeq" id="WP_175107972.1">
    <property type="nucleotide sequence ID" value="NZ_CADIKM010000058.1"/>
</dbReference>
<sequence>MLSRSTLYCATRRLSVLGALTSSLSLVAPAVALAQTVASTQVGSVAATPDNAVLLTIFLRHDQSRPLSELNAQLSKQGFYKAFPPPGIEVVSWTVAMGIGQVVVLRLPASRVREVNRVLEDTAWGVYKTEFYPTYDYKDIGLAEHDKAK</sequence>
<accession>A0A6S7BKL9</accession>
<name>A0A6S7BKL9_9BURK</name>
<keyword evidence="3" id="KW-1185">Reference proteome</keyword>